<reference evidence="1 2" key="1">
    <citation type="journal article" date="2007" name="Appl. Environ. Microbiol.">
        <title>Genome sequence of the cellulolytic gliding bacterium Cytophaga hutchinsonii.</title>
        <authorList>
            <person name="Xie G."/>
            <person name="Bruce D.C."/>
            <person name="Challacombe J.F."/>
            <person name="Chertkov O."/>
            <person name="Detter J.C."/>
            <person name="Gilna P."/>
            <person name="Han C.S."/>
            <person name="Lucas S."/>
            <person name="Misra M."/>
            <person name="Myers G.L."/>
            <person name="Richardson P."/>
            <person name="Tapia R."/>
            <person name="Thayer N."/>
            <person name="Thompson L.S."/>
            <person name="Brettin T.S."/>
            <person name="Henrissat B."/>
            <person name="Wilson D.B."/>
            <person name="McBride M.J."/>
        </authorList>
    </citation>
    <scope>NUCLEOTIDE SEQUENCE [LARGE SCALE GENOMIC DNA]</scope>
    <source>
        <strain evidence="2">ATCC 33406 / DSM 1761 / CIP 103989 / NBRC 15051 / NCIMB 9469 / D465</strain>
    </source>
</reference>
<accession>A0A6N4SUG1</accession>
<proteinExistence type="predicted"/>
<dbReference type="Proteomes" id="UP000001822">
    <property type="component" value="Chromosome"/>
</dbReference>
<organism evidence="1 2">
    <name type="scientific">Cytophaga hutchinsonii (strain ATCC 33406 / DSM 1761 / CIP 103989 / NBRC 15051 / NCIMB 9469 / D465)</name>
    <dbReference type="NCBI Taxonomy" id="269798"/>
    <lineage>
        <taxon>Bacteria</taxon>
        <taxon>Pseudomonadati</taxon>
        <taxon>Bacteroidota</taxon>
        <taxon>Cytophagia</taxon>
        <taxon>Cytophagales</taxon>
        <taxon>Cytophagaceae</taxon>
        <taxon>Cytophaga</taxon>
    </lineage>
</organism>
<protein>
    <submittedName>
        <fullName evidence="1">Uncharacterized protein</fullName>
    </submittedName>
</protein>
<name>A0A6N4SUG1_CYTH3</name>
<keyword evidence="2" id="KW-1185">Reference proteome</keyword>
<evidence type="ECO:0000313" key="1">
    <source>
        <dbReference type="EMBL" id="ABG60106.1"/>
    </source>
</evidence>
<dbReference type="KEGG" id="chu:CHU_2858"/>
<evidence type="ECO:0000313" key="2">
    <source>
        <dbReference type="Proteomes" id="UP000001822"/>
    </source>
</evidence>
<dbReference type="EMBL" id="CP000383">
    <property type="protein sequence ID" value="ABG60106.1"/>
    <property type="molecule type" value="Genomic_DNA"/>
</dbReference>
<gene>
    <name evidence="1" type="ordered locus">CHU_2858</name>
</gene>
<sequence length="88" mass="10278">MLPYKKSNMFVNPRDPDNKIITGKILEWVLTFDEIPRDARVAAREVTCNDPGCNHTDTYITIEGPNAFKKELMIRKPLVYIRKWDIVL</sequence>
<dbReference type="AlphaFoldDB" id="A0A6N4SUG1"/>